<gene>
    <name evidence="1" type="ORF">ACFOYW_00405</name>
</gene>
<dbReference type="Proteomes" id="UP001595900">
    <property type="component" value="Unassembled WGS sequence"/>
</dbReference>
<evidence type="ECO:0000313" key="2">
    <source>
        <dbReference type="Proteomes" id="UP001595900"/>
    </source>
</evidence>
<dbReference type="RefSeq" id="WP_390226564.1">
    <property type="nucleotide sequence ID" value="NZ_JBHSCN010000001.1"/>
</dbReference>
<dbReference type="EMBL" id="JBHSCN010000001">
    <property type="protein sequence ID" value="MFC4241817.1"/>
    <property type="molecule type" value="Genomic_DNA"/>
</dbReference>
<sequence length="75" mass="7847">MRIAIVRLRVTWKVSAIVPVRYSVVDCIAASTMKITSPKPFTPFAVVSGVTLIPSCVPEIVVAMASSTAQAATAA</sequence>
<evidence type="ECO:0000313" key="1">
    <source>
        <dbReference type="EMBL" id="MFC4241817.1"/>
    </source>
</evidence>
<comment type="caution">
    <text evidence="1">The sequence shown here is derived from an EMBL/GenBank/DDBJ whole genome shotgun (WGS) entry which is preliminary data.</text>
</comment>
<proteinExistence type="predicted"/>
<name>A0ABV8Q1I4_9MICO</name>
<protein>
    <submittedName>
        <fullName evidence="1">Uncharacterized protein</fullName>
    </submittedName>
</protein>
<keyword evidence="2" id="KW-1185">Reference proteome</keyword>
<organism evidence="1 2">
    <name type="scientific">Gryllotalpicola reticulitermitis</name>
    <dbReference type="NCBI Taxonomy" id="1184153"/>
    <lineage>
        <taxon>Bacteria</taxon>
        <taxon>Bacillati</taxon>
        <taxon>Actinomycetota</taxon>
        <taxon>Actinomycetes</taxon>
        <taxon>Micrococcales</taxon>
        <taxon>Microbacteriaceae</taxon>
        <taxon>Gryllotalpicola</taxon>
    </lineage>
</organism>
<accession>A0ABV8Q1I4</accession>
<reference evidence="2" key="1">
    <citation type="journal article" date="2019" name="Int. J. Syst. Evol. Microbiol.">
        <title>The Global Catalogue of Microorganisms (GCM) 10K type strain sequencing project: providing services to taxonomists for standard genome sequencing and annotation.</title>
        <authorList>
            <consortium name="The Broad Institute Genomics Platform"/>
            <consortium name="The Broad Institute Genome Sequencing Center for Infectious Disease"/>
            <person name="Wu L."/>
            <person name="Ma J."/>
        </authorList>
    </citation>
    <scope>NUCLEOTIDE SEQUENCE [LARGE SCALE GENOMIC DNA]</scope>
    <source>
        <strain evidence="2">CGMCC 1.10363</strain>
    </source>
</reference>